<comment type="caution">
    <text evidence="2">The sequence shown here is derived from an EMBL/GenBank/DDBJ whole genome shotgun (WGS) entry which is preliminary data.</text>
</comment>
<keyword evidence="1" id="KW-0812">Transmembrane</keyword>
<feature type="transmembrane region" description="Helical" evidence="1">
    <location>
        <begin position="12"/>
        <end position="38"/>
    </location>
</feature>
<dbReference type="AlphaFoldDB" id="M1YZ87"/>
<reference evidence="2 3" key="1">
    <citation type="journal article" date="2013" name="Front. Microbiol.">
        <title>The genome of Nitrospina gracilis illuminates the metabolism and evolution of the major marine nitrite oxidizer.</title>
        <authorList>
            <person name="Luecker S."/>
            <person name="Nowka B."/>
            <person name="Rattei T."/>
            <person name="Spieck E."/>
            <person name="and Daims H."/>
        </authorList>
    </citation>
    <scope>NUCLEOTIDE SEQUENCE [LARGE SCALE GENOMIC DNA]</scope>
    <source>
        <strain evidence="2 3">3/211</strain>
    </source>
</reference>
<dbReference type="STRING" id="1266370.NITGR_550037"/>
<dbReference type="SUPFAM" id="SSF54523">
    <property type="entry name" value="Pili subunits"/>
    <property type="match status" value="1"/>
</dbReference>
<keyword evidence="1" id="KW-0472">Membrane</keyword>
<dbReference type="OrthoDB" id="5296662at2"/>
<dbReference type="Pfam" id="PF07963">
    <property type="entry name" value="N_methyl"/>
    <property type="match status" value="1"/>
</dbReference>
<dbReference type="HOGENOM" id="CLU_989825_0_0_0"/>
<keyword evidence="1" id="KW-1133">Transmembrane helix</keyword>
<accession>M1YZ87</accession>
<evidence type="ECO:0000313" key="3">
    <source>
        <dbReference type="Proteomes" id="UP000011704"/>
    </source>
</evidence>
<evidence type="ECO:0000313" key="2">
    <source>
        <dbReference type="EMBL" id="CCQ91035.1"/>
    </source>
</evidence>
<dbReference type="InterPro" id="IPR012902">
    <property type="entry name" value="N_methyl_site"/>
</dbReference>
<dbReference type="EMBL" id="CAQJ01000061">
    <property type="protein sequence ID" value="CCQ91035.1"/>
    <property type="molecule type" value="Genomic_DNA"/>
</dbReference>
<dbReference type="InParanoid" id="M1YZ87"/>
<organism evidence="2 3">
    <name type="scientific">Nitrospina gracilis (strain 3/211)</name>
    <dbReference type="NCBI Taxonomy" id="1266370"/>
    <lineage>
        <taxon>Bacteria</taxon>
        <taxon>Pseudomonadati</taxon>
        <taxon>Nitrospinota/Tectimicrobiota group</taxon>
        <taxon>Nitrospinota</taxon>
        <taxon>Nitrospinia</taxon>
        <taxon>Nitrospinales</taxon>
        <taxon>Nitrospinaceae</taxon>
        <taxon>Nitrospina</taxon>
    </lineage>
</organism>
<dbReference type="InterPro" id="IPR045584">
    <property type="entry name" value="Pilin-like"/>
</dbReference>
<evidence type="ECO:0008006" key="4">
    <source>
        <dbReference type="Google" id="ProtNLM"/>
    </source>
</evidence>
<gene>
    <name evidence="2" type="ORF">NITGR_550037</name>
</gene>
<dbReference type="RefSeq" id="WP_005009328.1">
    <property type="nucleotide sequence ID" value="NZ_HG422173.1"/>
</dbReference>
<dbReference type="NCBIfam" id="TIGR02532">
    <property type="entry name" value="IV_pilin_GFxxxE"/>
    <property type="match status" value="1"/>
</dbReference>
<proteinExistence type="predicted"/>
<sequence length="280" mass="30818">MRTWTRMNKNQQGFSVIELIVVMGITTVLMGAAMYTFMKQEKVIRIEQSAAQIRAAGRAGINELAKELRRIGYGMPRGHGLYSIGSDYVYWWINTDEATTAVTADVTSGDVLLNVQDASLMATQTGGFGYLMLRTVKQADQWNMVRFSTGVGTIVNLLSMYPNQDFSVSTDTVQLSKMRYQRITHNAGTNVVQFYDDGDPVVPLVHNVKSVAFTYSNSAGTAVTVPLSNSGWTSSVGNTTGSNNIHTIRKIGITLTMEDPEDFAEDIILKTDVNLRNMGS</sequence>
<keyword evidence="3" id="KW-1185">Reference proteome</keyword>
<protein>
    <recommendedName>
        <fullName evidence="4">Type IV pilus assembly protein PilW</fullName>
    </recommendedName>
</protein>
<evidence type="ECO:0000256" key="1">
    <source>
        <dbReference type="SAM" id="Phobius"/>
    </source>
</evidence>
<name>M1YZ87_NITG3</name>
<dbReference type="Proteomes" id="UP000011704">
    <property type="component" value="Unassembled WGS sequence"/>
</dbReference>